<evidence type="ECO:0000313" key="2">
    <source>
        <dbReference type="EMBL" id="ARX60144.1"/>
    </source>
</evidence>
<accession>A0A1Z1UXG0</accession>
<protein>
    <submittedName>
        <fullName evidence="2">Uncharacterized protein</fullName>
    </submittedName>
</protein>
<proteinExistence type="predicted"/>
<gene>
    <name evidence="2" type="ORF">pVAPN1572_1101</name>
</gene>
<dbReference type="AlphaFoldDB" id="A0A1Z1UXG0"/>
<geneLocation type="plasmid" evidence="2">
    <name>pVAPN1572</name>
</geneLocation>
<reference evidence="2" key="1">
    <citation type="journal article" date="2017" name="Genome Biol. Evol.">
        <title>Comparative Genomics of Rhodococcus equi Virulence Plasmids Indicates Host-Driven Evolution of the vap Pathogenicity Island.</title>
        <authorList>
            <person name="MacArthur I."/>
            <person name="Anastasi E."/>
            <person name="Alvarez S."/>
            <person name="Scortti M."/>
            <person name="Vazquez-Boland J.A."/>
        </authorList>
    </citation>
    <scope>NUCLEOTIDE SEQUENCE</scope>
    <source>
        <strain evidence="2">PAM1572</strain>
        <plasmid evidence="2">pVAPN1572</plasmid>
    </source>
</reference>
<feature type="compositionally biased region" description="Polar residues" evidence="1">
    <location>
        <begin position="25"/>
        <end position="37"/>
    </location>
</feature>
<evidence type="ECO:0000256" key="1">
    <source>
        <dbReference type="SAM" id="MobiDB-lite"/>
    </source>
</evidence>
<organism evidence="2">
    <name type="scientific">Rhodococcus hoagii</name>
    <name type="common">Corynebacterium equii</name>
    <dbReference type="NCBI Taxonomy" id="43767"/>
    <lineage>
        <taxon>Bacteria</taxon>
        <taxon>Bacillati</taxon>
        <taxon>Actinomycetota</taxon>
        <taxon>Actinomycetes</taxon>
        <taxon>Mycobacteriales</taxon>
        <taxon>Nocardiaceae</taxon>
        <taxon>Prescottella</taxon>
    </lineage>
</organism>
<dbReference type="EMBL" id="KX443401">
    <property type="protein sequence ID" value="ARX60144.1"/>
    <property type="molecule type" value="Genomic_DNA"/>
</dbReference>
<feature type="region of interest" description="Disordered" evidence="1">
    <location>
        <begin position="25"/>
        <end position="48"/>
    </location>
</feature>
<sequence length="60" mass="6683">MCERFGTYGAWLNPGPGDAPFIEYTPSSKGQQLTPTRTGHVGAARRDTRLSARIRHRLEP</sequence>
<keyword evidence="2" id="KW-0614">Plasmid</keyword>
<name>A0A1Z1UXG0_RHOHA</name>